<evidence type="ECO:0000313" key="2">
    <source>
        <dbReference type="EMBL" id="MDH1341516.1"/>
    </source>
</evidence>
<dbReference type="InterPro" id="IPR051934">
    <property type="entry name" value="Phage_Tail_Fiber_Structural"/>
</dbReference>
<dbReference type="InterPro" id="IPR016187">
    <property type="entry name" value="CTDL_fold"/>
</dbReference>
<protein>
    <submittedName>
        <fullName evidence="2">Phage tail protein</fullName>
    </submittedName>
</protein>
<proteinExistence type="predicted"/>
<evidence type="ECO:0000259" key="1">
    <source>
        <dbReference type="Pfam" id="PF12571"/>
    </source>
</evidence>
<evidence type="ECO:0000313" key="3">
    <source>
        <dbReference type="Proteomes" id="UP001161697"/>
    </source>
</evidence>
<dbReference type="RefSeq" id="WP_279850682.1">
    <property type="nucleotide sequence ID" value="NZ_JAOCJD010000019.1"/>
</dbReference>
<dbReference type="PANTHER" id="PTHR35191:SF1">
    <property type="entry name" value="PROPHAGE SIDE TAIL FIBER PROTEIN HOMOLOG STFQ-RELATED"/>
    <property type="match status" value="1"/>
</dbReference>
<gene>
    <name evidence="2" type="ORF">N5J11_20470</name>
</gene>
<accession>A0AA42QES8</accession>
<dbReference type="Pfam" id="PF12571">
    <property type="entry name" value="Phage_tail_fib"/>
    <property type="match status" value="1"/>
</dbReference>
<dbReference type="SUPFAM" id="SSF56436">
    <property type="entry name" value="C-type lectin-like"/>
    <property type="match status" value="1"/>
</dbReference>
<sequence>MTDQNSQFYAILTAIGEAKQANAAALGVAWRITHMGVGDANGTEPQPQRTQTKLINERRRAALNQLSVDPTNSSIIIAEQIIPEDVGGWWIREIGLYDEAGDLVAVGNCAPSYKPLLTQGTGRNQIIRMSLIVSSSEHVELKIDPSIVLASRRFVEQAIEAHARVAASETVSGHVVMAKVAEVLAGTGGAKAASPAGVKAADDKIRSDLTAKSPSIFIVDQLRQAVESASGGRQTVLYTAKGQPSYMHILPRFNLEDVAPGLELGSGTHPAFLVNGAAKSELFIGAYHAQLIDGEAVSRPGVDPRTSITFDNARAACRANGAGWHLFSNWEWAAIALWCMANGYEPRGNTNFGRHHEKRWETGRRQDGGIPGEVDAAKVGRTLTGSGPAIWAHDGTPAGIHDLVGNIWEWVDGMKLVDGRVHMPLDNNFNQLDADWPAHALWFSGSTPSNNGTTALVTDAASVVRNGAPGDDGNGGLADLRNPWSGTPIAGEAPLLAKQALIAPAGISPQGYVHSRSYGTRFPIRGGDWNIADIAGLAALYLIYSRAAADSTVGFRPAFAL</sequence>
<dbReference type="PANTHER" id="PTHR35191">
    <property type="entry name" value="PROPHAGE SIDE TAIL FIBER PROTEIN HOMOLOG STFQ-RELATED"/>
    <property type="match status" value="1"/>
</dbReference>
<dbReference type="Proteomes" id="UP001161697">
    <property type="component" value="Unassembled WGS sequence"/>
</dbReference>
<comment type="caution">
    <text evidence="2">The sequence shown here is derived from an EMBL/GenBank/DDBJ whole genome shotgun (WGS) entry which is preliminary data.</text>
</comment>
<name>A0AA42QES8_ECTOL</name>
<dbReference type="InterPro" id="IPR042095">
    <property type="entry name" value="SUMF_sf"/>
</dbReference>
<organism evidence="2 3">
    <name type="scientific">Ectopseudomonas oleovorans</name>
    <name type="common">Pseudomonas oleovorans</name>
    <dbReference type="NCBI Taxonomy" id="301"/>
    <lineage>
        <taxon>Bacteria</taxon>
        <taxon>Pseudomonadati</taxon>
        <taxon>Pseudomonadota</taxon>
        <taxon>Gammaproteobacteria</taxon>
        <taxon>Pseudomonadales</taxon>
        <taxon>Pseudomonadaceae</taxon>
        <taxon>Ectopseudomonas</taxon>
    </lineage>
</organism>
<dbReference type="EMBL" id="JAOCJE010000001">
    <property type="protein sequence ID" value="MDH1341516.1"/>
    <property type="molecule type" value="Genomic_DNA"/>
</dbReference>
<reference evidence="2" key="1">
    <citation type="submission" date="2022-09" db="EMBL/GenBank/DDBJ databases">
        <title>Intensive care unit water sources are persistently colonized with multi-drug resistant bacteria and are the site of extensive horizontal gene transfer of antibiotic resistance genes.</title>
        <authorList>
            <person name="Diorio-Toth L."/>
        </authorList>
    </citation>
    <scope>NUCLEOTIDE SEQUENCE</scope>
    <source>
        <strain evidence="2">GD03704</strain>
    </source>
</reference>
<dbReference type="Gene3D" id="3.90.1580.10">
    <property type="entry name" value="paralog of FGE (formylglycine-generating enzyme)"/>
    <property type="match status" value="1"/>
</dbReference>
<dbReference type="AlphaFoldDB" id="A0AA42QES8"/>
<feature type="domain" description="Phage tail fibre protein N-terminal" evidence="1">
    <location>
        <begin position="6"/>
        <end position="152"/>
    </location>
</feature>
<dbReference type="InterPro" id="IPR022225">
    <property type="entry name" value="Phage_tail_fibre_N"/>
</dbReference>